<dbReference type="OrthoDB" id="2513143at2759"/>
<feature type="compositionally biased region" description="Acidic residues" evidence="1">
    <location>
        <begin position="61"/>
        <end position="84"/>
    </location>
</feature>
<sequence length="191" mass="21735">MAQPASQKRKMPQRVTRNTKKSKPAPVPPSSRAKRSTKPTTKRSTNHQQPPAETNSSTSSDESDNSDSSEDENAWEDQDEDDHDDPATGAQPQTQTHQPHSNARLKHKITLENYQDLDLDIYTINELLSATGRKTRNRIPSDIQKELKNLQFMYRRAKKMLALAAKCSEKTVNEFLEYQNETKLLSKLSEV</sequence>
<dbReference type="KEGG" id="mlr:MELLADRAFT_86730"/>
<dbReference type="EMBL" id="GL883090">
    <property type="protein sequence ID" value="EGG12576.1"/>
    <property type="molecule type" value="Genomic_DNA"/>
</dbReference>
<dbReference type="Proteomes" id="UP000001072">
    <property type="component" value="Unassembled WGS sequence"/>
</dbReference>
<accession>F4R366</accession>
<feature type="compositionally biased region" description="Basic residues" evidence="1">
    <location>
        <begin position="32"/>
        <end position="45"/>
    </location>
</feature>
<reference evidence="3" key="1">
    <citation type="journal article" date="2011" name="Proc. Natl. Acad. Sci. U.S.A.">
        <title>Obligate biotrophy features unraveled by the genomic analysis of rust fungi.</title>
        <authorList>
            <person name="Duplessis S."/>
            <person name="Cuomo C.A."/>
            <person name="Lin Y.-C."/>
            <person name="Aerts A."/>
            <person name="Tisserant E."/>
            <person name="Veneault-Fourrey C."/>
            <person name="Joly D.L."/>
            <person name="Hacquard S."/>
            <person name="Amselem J."/>
            <person name="Cantarel B.L."/>
            <person name="Chiu R."/>
            <person name="Coutinho P.M."/>
            <person name="Feau N."/>
            <person name="Field M."/>
            <person name="Frey P."/>
            <person name="Gelhaye E."/>
            <person name="Goldberg J."/>
            <person name="Grabherr M.G."/>
            <person name="Kodira C.D."/>
            <person name="Kohler A."/>
            <person name="Kuees U."/>
            <person name="Lindquist E.A."/>
            <person name="Lucas S.M."/>
            <person name="Mago R."/>
            <person name="Mauceli E."/>
            <person name="Morin E."/>
            <person name="Murat C."/>
            <person name="Pangilinan J.L."/>
            <person name="Park R."/>
            <person name="Pearson M."/>
            <person name="Quesneville H."/>
            <person name="Rouhier N."/>
            <person name="Sakthikumar S."/>
            <person name="Salamov A.A."/>
            <person name="Schmutz J."/>
            <person name="Selles B."/>
            <person name="Shapiro H."/>
            <person name="Tanguay P."/>
            <person name="Tuskan G.A."/>
            <person name="Henrissat B."/>
            <person name="Van de Peer Y."/>
            <person name="Rouze P."/>
            <person name="Ellis J.G."/>
            <person name="Dodds P.N."/>
            <person name="Schein J.E."/>
            <person name="Zhong S."/>
            <person name="Hamelin R.C."/>
            <person name="Grigoriev I.V."/>
            <person name="Szabo L.J."/>
            <person name="Martin F."/>
        </authorList>
    </citation>
    <scope>NUCLEOTIDE SEQUENCE [LARGE SCALE GENOMIC DNA]</scope>
    <source>
        <strain evidence="3">98AG31 / pathotype 3-4-7</strain>
    </source>
</reference>
<evidence type="ECO:0000313" key="2">
    <source>
        <dbReference type="EMBL" id="EGG12576.1"/>
    </source>
</evidence>
<gene>
    <name evidence="2" type="ORF">MELLADRAFT_86730</name>
</gene>
<dbReference type="AlphaFoldDB" id="F4R366"/>
<dbReference type="GeneID" id="18934281"/>
<proteinExistence type="predicted"/>
<feature type="compositionally biased region" description="Basic residues" evidence="1">
    <location>
        <begin position="7"/>
        <end position="23"/>
    </location>
</feature>
<dbReference type="HOGENOM" id="CLU_1421689_0_0_1"/>
<organism evidence="3">
    <name type="scientific">Melampsora larici-populina (strain 98AG31 / pathotype 3-4-7)</name>
    <name type="common">Poplar leaf rust fungus</name>
    <dbReference type="NCBI Taxonomy" id="747676"/>
    <lineage>
        <taxon>Eukaryota</taxon>
        <taxon>Fungi</taxon>
        <taxon>Dikarya</taxon>
        <taxon>Basidiomycota</taxon>
        <taxon>Pucciniomycotina</taxon>
        <taxon>Pucciniomycetes</taxon>
        <taxon>Pucciniales</taxon>
        <taxon>Melampsoraceae</taxon>
        <taxon>Melampsora</taxon>
    </lineage>
</organism>
<evidence type="ECO:0000313" key="3">
    <source>
        <dbReference type="Proteomes" id="UP000001072"/>
    </source>
</evidence>
<dbReference type="RefSeq" id="XP_007403514.1">
    <property type="nucleotide sequence ID" value="XM_007403452.1"/>
</dbReference>
<evidence type="ECO:0000256" key="1">
    <source>
        <dbReference type="SAM" id="MobiDB-lite"/>
    </source>
</evidence>
<protein>
    <submittedName>
        <fullName evidence="2">Uncharacterized protein</fullName>
    </submittedName>
</protein>
<feature type="region of interest" description="Disordered" evidence="1">
    <location>
        <begin position="1"/>
        <end position="105"/>
    </location>
</feature>
<dbReference type="VEuPathDB" id="FungiDB:MELLADRAFT_86730"/>
<name>F4R366_MELLP</name>
<feature type="compositionally biased region" description="Polar residues" evidence="1">
    <location>
        <begin position="90"/>
        <end position="101"/>
    </location>
</feature>
<keyword evidence="3" id="KW-1185">Reference proteome</keyword>
<dbReference type="InParanoid" id="F4R366"/>